<name>A0ABW9I8J7_9ACTN</name>
<keyword evidence="2" id="KW-1185">Reference proteome</keyword>
<reference evidence="1 2" key="1">
    <citation type="submission" date="2024-12" db="EMBL/GenBank/DDBJ databases">
        <title>Forecasting of Potato common scab and diversities of Pathogenic streptomyces spp. in china.</title>
        <authorList>
            <person name="Handique U."/>
            <person name="Wu J."/>
        </authorList>
    </citation>
    <scope>NUCLEOTIDE SEQUENCE [LARGE SCALE GENOMIC DNA]</scope>
    <source>
        <strain evidence="1 2">ZRIMU1530</strain>
    </source>
</reference>
<dbReference type="EMBL" id="JBJVNI010000160">
    <property type="protein sequence ID" value="MFM9616191.1"/>
    <property type="molecule type" value="Genomic_DNA"/>
</dbReference>
<gene>
    <name evidence="1" type="ORF">ACKI18_47200</name>
</gene>
<dbReference type="RefSeq" id="WP_409134890.1">
    <property type="nucleotide sequence ID" value="NZ_JBJVNI010000160.1"/>
</dbReference>
<organism evidence="1 2">
    <name type="scientific">Streptomyces niveiscabiei</name>
    <dbReference type="NCBI Taxonomy" id="164115"/>
    <lineage>
        <taxon>Bacteria</taxon>
        <taxon>Bacillati</taxon>
        <taxon>Actinomycetota</taxon>
        <taxon>Actinomycetes</taxon>
        <taxon>Kitasatosporales</taxon>
        <taxon>Streptomycetaceae</taxon>
        <taxon>Streptomyces</taxon>
    </lineage>
</organism>
<dbReference type="Proteomes" id="UP001631957">
    <property type="component" value="Unassembled WGS sequence"/>
</dbReference>
<evidence type="ECO:0000313" key="2">
    <source>
        <dbReference type="Proteomes" id="UP001631957"/>
    </source>
</evidence>
<dbReference type="SUPFAM" id="SSF53850">
    <property type="entry name" value="Periplasmic binding protein-like II"/>
    <property type="match status" value="1"/>
</dbReference>
<protein>
    <submittedName>
        <fullName evidence="1">Uncharacterized protein</fullName>
    </submittedName>
</protein>
<dbReference type="PANTHER" id="PTHR38834">
    <property type="entry name" value="PERIPLASMIC SUBSTRATE BINDING PROTEIN FAMILY 3"/>
    <property type="match status" value="1"/>
</dbReference>
<feature type="non-terminal residue" evidence="1">
    <location>
        <position position="94"/>
    </location>
</feature>
<sequence>YEDNGRAAGSATDRVRALLQEAGLTAVIEVYPWARAYRAAKATPDALLYPVARTPERENEFIWLGELVDYDVRLWRVADRRDIVLTTLADARGL</sequence>
<proteinExistence type="predicted"/>
<dbReference type="PANTHER" id="PTHR38834:SF3">
    <property type="entry name" value="SOLUTE-BINDING PROTEIN FAMILY 3_N-TERMINAL DOMAIN-CONTAINING PROTEIN"/>
    <property type="match status" value="1"/>
</dbReference>
<dbReference type="Gene3D" id="3.40.190.10">
    <property type="entry name" value="Periplasmic binding protein-like II"/>
    <property type="match status" value="2"/>
</dbReference>
<accession>A0ABW9I8J7</accession>
<feature type="non-terminal residue" evidence="1">
    <location>
        <position position="1"/>
    </location>
</feature>
<evidence type="ECO:0000313" key="1">
    <source>
        <dbReference type="EMBL" id="MFM9616191.1"/>
    </source>
</evidence>
<comment type="caution">
    <text evidence="1">The sequence shown here is derived from an EMBL/GenBank/DDBJ whole genome shotgun (WGS) entry which is preliminary data.</text>
</comment>